<dbReference type="CDD" id="cd00009">
    <property type="entry name" value="AAA"/>
    <property type="match status" value="1"/>
</dbReference>
<dbReference type="PROSITE" id="PS00675">
    <property type="entry name" value="SIGMA54_INTERACT_1"/>
    <property type="match status" value="1"/>
</dbReference>
<dbReference type="InterPro" id="IPR025662">
    <property type="entry name" value="Sigma_54_int_dom_ATP-bd_1"/>
</dbReference>
<dbReference type="Proteomes" id="UP001218231">
    <property type="component" value="Plasmid unnamed1"/>
</dbReference>
<dbReference type="Gene3D" id="1.10.10.60">
    <property type="entry name" value="Homeodomain-like"/>
    <property type="match status" value="1"/>
</dbReference>
<dbReference type="PANTHER" id="PTHR32071:SF57">
    <property type="entry name" value="C4-DICARBOXYLATE TRANSPORT TRANSCRIPTIONAL REGULATORY PROTEIN DCTD"/>
    <property type="match status" value="1"/>
</dbReference>
<dbReference type="Gene3D" id="3.40.50.2300">
    <property type="match status" value="1"/>
</dbReference>
<evidence type="ECO:0000256" key="1">
    <source>
        <dbReference type="ARBA" id="ARBA00022741"/>
    </source>
</evidence>
<reference evidence="9 10" key="1">
    <citation type="submission" date="2023-02" db="EMBL/GenBank/DDBJ databases">
        <title>Genome sequence of Novosphingobium humi KACC 19094.</title>
        <authorList>
            <person name="Kim S."/>
            <person name="Heo J."/>
            <person name="Kwon S.-W."/>
        </authorList>
    </citation>
    <scope>NUCLEOTIDE SEQUENCE [LARGE SCALE GENOMIC DNA]</scope>
    <source>
        <strain evidence="9 10">KACC 19094</strain>
        <plasmid evidence="9 10">unnamed1</plasmid>
    </source>
</reference>
<geneLocation type="plasmid" evidence="9 10">
    <name>unnamed1</name>
</geneLocation>
<organism evidence="9 10">
    <name type="scientific">Novosphingobium humi</name>
    <dbReference type="NCBI Taxonomy" id="2282397"/>
    <lineage>
        <taxon>Bacteria</taxon>
        <taxon>Pseudomonadati</taxon>
        <taxon>Pseudomonadota</taxon>
        <taxon>Alphaproteobacteria</taxon>
        <taxon>Sphingomonadales</taxon>
        <taxon>Sphingomonadaceae</taxon>
        <taxon>Novosphingobium</taxon>
    </lineage>
</organism>
<accession>A0ABY7U190</accession>
<dbReference type="SUPFAM" id="SSF52172">
    <property type="entry name" value="CheY-like"/>
    <property type="match status" value="1"/>
</dbReference>
<dbReference type="PROSITE" id="PS00688">
    <property type="entry name" value="SIGMA54_INTERACT_3"/>
    <property type="match status" value="1"/>
</dbReference>
<dbReference type="InterPro" id="IPR001789">
    <property type="entry name" value="Sig_transdc_resp-reg_receiver"/>
</dbReference>
<dbReference type="Gene3D" id="1.10.8.60">
    <property type="match status" value="1"/>
</dbReference>
<keyword evidence="6" id="KW-0597">Phosphoprotein</keyword>
<keyword evidence="10" id="KW-1185">Reference proteome</keyword>
<dbReference type="PROSITE" id="PS50045">
    <property type="entry name" value="SIGMA54_INTERACT_4"/>
    <property type="match status" value="1"/>
</dbReference>
<dbReference type="InterPro" id="IPR058031">
    <property type="entry name" value="AAA_lid_NorR"/>
</dbReference>
<feature type="domain" description="Response regulatory" evidence="8">
    <location>
        <begin position="10"/>
        <end position="124"/>
    </location>
</feature>
<dbReference type="Pfam" id="PF00072">
    <property type="entry name" value="Response_reg"/>
    <property type="match status" value="1"/>
</dbReference>
<name>A0ABY7U190_9SPHN</name>
<keyword evidence="2" id="KW-0067">ATP-binding</keyword>
<evidence type="ECO:0000259" key="8">
    <source>
        <dbReference type="PROSITE" id="PS50110"/>
    </source>
</evidence>
<proteinExistence type="predicted"/>
<keyword evidence="9" id="KW-0614">Plasmid</keyword>
<dbReference type="RefSeq" id="WP_273619559.1">
    <property type="nucleotide sequence ID" value="NZ_CP117418.1"/>
</dbReference>
<protein>
    <submittedName>
        <fullName evidence="9">Sigma-54 dependent transcriptional regulator</fullName>
    </submittedName>
</protein>
<keyword evidence="1" id="KW-0547">Nucleotide-binding</keyword>
<dbReference type="Pfam" id="PF25601">
    <property type="entry name" value="AAA_lid_14"/>
    <property type="match status" value="1"/>
</dbReference>
<evidence type="ECO:0000256" key="2">
    <source>
        <dbReference type="ARBA" id="ARBA00022840"/>
    </source>
</evidence>
<dbReference type="InterPro" id="IPR027417">
    <property type="entry name" value="P-loop_NTPase"/>
</dbReference>
<dbReference type="PROSITE" id="PS50110">
    <property type="entry name" value="RESPONSE_REGULATORY"/>
    <property type="match status" value="1"/>
</dbReference>
<dbReference type="EMBL" id="CP117418">
    <property type="protein sequence ID" value="WCT79282.1"/>
    <property type="molecule type" value="Genomic_DNA"/>
</dbReference>
<gene>
    <name evidence="9" type="ORF">PQ457_19985</name>
</gene>
<dbReference type="Pfam" id="PF02954">
    <property type="entry name" value="HTH_8"/>
    <property type="match status" value="1"/>
</dbReference>
<dbReference type="InterPro" id="IPR025944">
    <property type="entry name" value="Sigma_54_int_dom_CS"/>
</dbReference>
<keyword evidence="3" id="KW-0902">Two-component regulatory system</keyword>
<dbReference type="CDD" id="cd17549">
    <property type="entry name" value="REC_DctD-like"/>
    <property type="match status" value="1"/>
</dbReference>
<keyword evidence="4" id="KW-0805">Transcription regulation</keyword>
<dbReference type="Pfam" id="PF00158">
    <property type="entry name" value="Sigma54_activat"/>
    <property type="match status" value="1"/>
</dbReference>
<dbReference type="InterPro" id="IPR011006">
    <property type="entry name" value="CheY-like_superfamily"/>
</dbReference>
<keyword evidence="5" id="KW-0804">Transcription</keyword>
<evidence type="ECO:0000259" key="7">
    <source>
        <dbReference type="PROSITE" id="PS50045"/>
    </source>
</evidence>
<sequence>MNETLPTQPCVALVDDDDDLREATTQLLSLAGYRVMEFSGGAEAARAIGPDFEGIVISDVRMPGMSGVDLFRLLQERDRDLPVLLISGHADVQMAVDALKAGAWDFIEKPFAPDALLAAVGPADKARRLVLENRALRQAAQSATSHAILGETPMIRRLRDMVPVLGQSDIDLVIEGQTGTGKELFARCIHRASARARHRFLTVDCAVIPPAIVEKEMFAHGGLLSTCHRGTLFLDNLDQAGGELQSRLAQFAEKRAIALETRQPEAVDTRIMASMGEGGRDRISEALYHRIAGVPLRMPPLGERRADIPLLFAHFLNQTAERLGRAPPPVDDSIHALSAREWPGNLRELENFAERFCLGLEEHSDSPPAKGNATLPERIDAFESAAIRQALMEAKGEIARAIGLLGIPRKTFYYRTKRLGLDLRAMRAEIMNNK</sequence>
<evidence type="ECO:0000313" key="10">
    <source>
        <dbReference type="Proteomes" id="UP001218231"/>
    </source>
</evidence>
<dbReference type="SUPFAM" id="SSF46689">
    <property type="entry name" value="Homeodomain-like"/>
    <property type="match status" value="1"/>
</dbReference>
<evidence type="ECO:0000256" key="6">
    <source>
        <dbReference type="PROSITE-ProRule" id="PRU00169"/>
    </source>
</evidence>
<feature type="modified residue" description="4-aspartylphosphate" evidence="6">
    <location>
        <position position="59"/>
    </location>
</feature>
<evidence type="ECO:0000256" key="4">
    <source>
        <dbReference type="ARBA" id="ARBA00023015"/>
    </source>
</evidence>
<dbReference type="SUPFAM" id="SSF52540">
    <property type="entry name" value="P-loop containing nucleoside triphosphate hydrolases"/>
    <property type="match status" value="1"/>
</dbReference>
<dbReference type="InterPro" id="IPR002078">
    <property type="entry name" value="Sigma_54_int"/>
</dbReference>
<dbReference type="PANTHER" id="PTHR32071">
    <property type="entry name" value="TRANSCRIPTIONAL REGULATORY PROTEIN"/>
    <property type="match status" value="1"/>
</dbReference>
<evidence type="ECO:0000256" key="3">
    <source>
        <dbReference type="ARBA" id="ARBA00023012"/>
    </source>
</evidence>
<evidence type="ECO:0000313" key="9">
    <source>
        <dbReference type="EMBL" id="WCT79282.1"/>
    </source>
</evidence>
<dbReference type="Gene3D" id="3.40.50.300">
    <property type="entry name" value="P-loop containing nucleotide triphosphate hydrolases"/>
    <property type="match status" value="1"/>
</dbReference>
<feature type="domain" description="Sigma-54 factor interaction" evidence="7">
    <location>
        <begin position="148"/>
        <end position="358"/>
    </location>
</feature>
<dbReference type="InterPro" id="IPR002197">
    <property type="entry name" value="HTH_Fis"/>
</dbReference>
<evidence type="ECO:0000256" key="5">
    <source>
        <dbReference type="ARBA" id="ARBA00023163"/>
    </source>
</evidence>
<dbReference type="InterPro" id="IPR009057">
    <property type="entry name" value="Homeodomain-like_sf"/>
</dbReference>
<dbReference type="SMART" id="SM00448">
    <property type="entry name" value="REC"/>
    <property type="match status" value="1"/>
</dbReference>